<comment type="caution">
    <text evidence="2">The sequence shown here is derived from an EMBL/GenBank/DDBJ whole genome shotgun (WGS) entry which is preliminary data.</text>
</comment>
<evidence type="ECO:0000256" key="1">
    <source>
        <dbReference type="SAM" id="MobiDB-lite"/>
    </source>
</evidence>
<organism evidence="2 3">
    <name type="scientific">Paraburkholderia fungorum</name>
    <dbReference type="NCBI Taxonomy" id="134537"/>
    <lineage>
        <taxon>Bacteria</taxon>
        <taxon>Pseudomonadati</taxon>
        <taxon>Pseudomonadota</taxon>
        <taxon>Betaproteobacteria</taxon>
        <taxon>Burkholderiales</taxon>
        <taxon>Burkholderiaceae</taxon>
        <taxon>Paraburkholderia</taxon>
    </lineage>
</organism>
<gene>
    <name evidence="2" type="ORF">GGD69_004934</name>
</gene>
<evidence type="ECO:0008006" key="4">
    <source>
        <dbReference type="Google" id="ProtNLM"/>
    </source>
</evidence>
<name>A0AAW3V3T6_9BURK</name>
<dbReference type="Proteomes" id="UP000518681">
    <property type="component" value="Unassembled WGS sequence"/>
</dbReference>
<dbReference type="RefSeq" id="WP_141717077.1">
    <property type="nucleotide sequence ID" value="NZ_JACIII010000019.1"/>
</dbReference>
<evidence type="ECO:0000313" key="3">
    <source>
        <dbReference type="Proteomes" id="UP000518681"/>
    </source>
</evidence>
<dbReference type="AlphaFoldDB" id="A0AAW3V3T6"/>
<feature type="region of interest" description="Disordered" evidence="1">
    <location>
        <begin position="650"/>
        <end position="669"/>
    </location>
</feature>
<accession>A0AAW3V3T6</accession>
<dbReference type="EMBL" id="JACIIK010000009">
    <property type="protein sequence ID" value="MBB6204040.1"/>
    <property type="molecule type" value="Genomic_DNA"/>
</dbReference>
<sequence>MARLSAFPLGEIVRRRRSAAMAVRDQKNKLANVWLFDSPKMNERLVISGDVPFMHAVLLEADPAIAGYFFRDRIAQNGGRAGAQDMWVYYADGRHEVWRFVDAARQPTLPNPNDAHGEQGVNAEPNIVLKAGEALESHAIRFDNVLHLCGFVNRARSCTAWHEARLAVARLEAGKPFNLIDTLHQGNVDPAVMLGLLGHYILHGELQVDLATQLLGRLSELRPAQRDPGRASDVAPAIALPSIDSVDALDSEHLCEGLKIRSARGRPRCIVSAEHRDFTRWPDVDDLTLTLMSEADREMFKSRRLAVMLAIRDVEYDVIYRRTKCTEPAVRYWTKRCLLPDGAGGIVGFPALMRGYRVGYKRTKSVEVQQGSGSAGYAGVFGQVLERYEDLAEFIKDRLFPDGRERLPEKRVPYRSIWIDFKLALRERGVGDGDWPFETDNQGEKAVRDYCKELEENYPLLARRARLSADAARRADGRGPSPLIRAQRVCSFMQLDFHFTDAIGCIIFEDARKVQHRIPVARFYIGLMCDESSQSVYGFDAVLRPAPTAQNVLEVVDSAIRTDPVDSGHPFFRYASDGSYLIGALIPEVRRSGFTVLRMDRAWCNTCADVTNNLMDVHGCAINFGPARAWWARAIIERINGTLTRRGVQRVPSTLGSGPTDGRRDDPVGKATRYEIKVSDLIAIIVDEIRHHNMQTNEGLHNASPEQLVRAAVDFPEQPYLPQPLPQRKDDWMLFAHLEEARITGRAAKGEQPCVRIHGIRCTYRSRDLADKPWLIGKPIKVYIDLRDIRHAVGFIPDIKQSVELVPERKWREYRVSWSDALLIARDRRIRRGDDEYRAVVSIYQEEQMKALAQAAKTKRGAMSAKNLALDAARHELNDKKPGENPEPAVEEGWESSIDLVKALGISIIPLTGRN</sequence>
<evidence type="ECO:0000313" key="2">
    <source>
        <dbReference type="EMBL" id="MBB6204040.1"/>
    </source>
</evidence>
<proteinExistence type="predicted"/>
<protein>
    <recommendedName>
        <fullName evidence="4">Integrase catalytic domain-containing protein</fullName>
    </recommendedName>
</protein>
<reference evidence="2 3" key="1">
    <citation type="submission" date="2020-08" db="EMBL/GenBank/DDBJ databases">
        <title>Genomic Encyclopedia of Type Strains, Phase IV (KMG-V): Genome sequencing to study the core and pangenomes of soil and plant-associated prokaryotes.</title>
        <authorList>
            <person name="Whitman W."/>
        </authorList>
    </citation>
    <scope>NUCLEOTIDE SEQUENCE [LARGE SCALE GENOMIC DNA]</scope>
    <source>
        <strain evidence="2 3">SEMIA 4013</strain>
    </source>
</reference>